<dbReference type="InterPro" id="IPR014362">
    <property type="entry name" value="Glu_DH"/>
</dbReference>
<dbReference type="EnsemblBacteria" id="CAC11907">
    <property type="protein sequence ID" value="CAC11907"/>
    <property type="gene ID" value="CAC11907"/>
</dbReference>
<evidence type="ECO:0000256" key="6">
    <source>
        <dbReference type="PIRSR" id="PIRSR000185-2"/>
    </source>
</evidence>
<evidence type="ECO:0000256" key="8">
    <source>
        <dbReference type="RuleBase" id="RU004417"/>
    </source>
</evidence>
<keyword evidence="6" id="KW-0547">Nucleotide-binding</keyword>
<dbReference type="GO" id="GO:0000166">
    <property type="term" value="F:nucleotide binding"/>
    <property type="evidence" value="ECO:0007669"/>
    <property type="project" value="UniProtKB-KW"/>
</dbReference>
<dbReference type="InterPro" id="IPR006095">
    <property type="entry name" value="Glu/Leu/Phe/Val/Trp_DH"/>
</dbReference>
<feature type="binding site" evidence="6">
    <location>
        <position position="97"/>
    </location>
    <ligand>
        <name>substrate</name>
    </ligand>
</feature>
<organism evidence="10 11">
    <name type="scientific">Thermoplasma acidophilum (strain ATCC 25905 / DSM 1728 / JCM 9062 / NBRC 15155 / AMRC-C165)</name>
    <dbReference type="NCBI Taxonomy" id="273075"/>
    <lineage>
        <taxon>Archaea</taxon>
        <taxon>Methanobacteriati</taxon>
        <taxon>Thermoplasmatota</taxon>
        <taxon>Thermoplasmata</taxon>
        <taxon>Thermoplasmatales</taxon>
        <taxon>Thermoplasmataceae</taxon>
        <taxon>Thermoplasma</taxon>
    </lineage>
</organism>
<evidence type="ECO:0000256" key="3">
    <source>
        <dbReference type="ARBA" id="ARBA00023002"/>
    </source>
</evidence>
<dbReference type="AlphaFoldDB" id="Q9HK32"/>
<dbReference type="InterPro" id="IPR046346">
    <property type="entry name" value="Aminoacid_DH-like_N_sf"/>
</dbReference>
<dbReference type="InterPro" id="IPR006096">
    <property type="entry name" value="Glu/Leu/Phe/Val/Trp_DH_C"/>
</dbReference>
<dbReference type="InterPro" id="IPR036291">
    <property type="entry name" value="NAD(P)-bd_dom_sf"/>
</dbReference>
<protein>
    <recommendedName>
        <fullName evidence="4">Glutamate dehydrogenase</fullName>
    </recommendedName>
</protein>
<dbReference type="STRING" id="273075.gene:9571989"/>
<proteinExistence type="inferred from homology"/>
<comment type="similarity">
    <text evidence="1 4 8">Belongs to the Glu/Leu/Phe/Val dehydrogenases family.</text>
</comment>
<dbReference type="SMART" id="SM00839">
    <property type="entry name" value="ELFV_dehydrog"/>
    <property type="match status" value="1"/>
</dbReference>
<dbReference type="FunFam" id="3.40.50.10860:FF:000003">
    <property type="entry name" value="Glutamate dehydrogenase"/>
    <property type="match status" value="1"/>
</dbReference>
<gene>
    <name evidence="10" type="ordered locus">Ta0776</name>
</gene>
<dbReference type="PANTHER" id="PTHR11606">
    <property type="entry name" value="GLUTAMATE DEHYDROGENASE"/>
    <property type="match status" value="1"/>
</dbReference>
<feature type="site" description="Important for catalysis" evidence="7">
    <location>
        <position position="149"/>
    </location>
</feature>
<feature type="active site" description="Proton donor" evidence="5">
    <location>
        <position position="109"/>
    </location>
</feature>
<keyword evidence="3 4" id="KW-0560">Oxidoreductase</keyword>
<accession>Q9HK32</accession>
<dbReference type="eggNOG" id="arCOG01352">
    <property type="taxonomic scope" value="Archaea"/>
</dbReference>
<dbReference type="Proteomes" id="UP000001024">
    <property type="component" value="Chromosome"/>
</dbReference>
<evidence type="ECO:0000259" key="9">
    <source>
        <dbReference type="SMART" id="SM00839"/>
    </source>
</evidence>
<dbReference type="SUPFAM" id="SSF53223">
    <property type="entry name" value="Aminoacid dehydrogenase-like, N-terminal domain"/>
    <property type="match status" value="1"/>
</dbReference>
<feature type="binding site" evidence="6">
    <location>
        <position position="224"/>
    </location>
    <ligand>
        <name>NAD(+)</name>
        <dbReference type="ChEBI" id="CHEBI:57540"/>
    </ligand>
</feature>
<dbReference type="FunCoup" id="Q9HK32">
    <property type="interactions" value="145"/>
</dbReference>
<feature type="binding site" evidence="6">
    <location>
        <position position="73"/>
    </location>
    <ligand>
        <name>substrate</name>
    </ligand>
</feature>
<dbReference type="KEGG" id="tac:Ta0776"/>
<name>Q9HK32_THEAC</name>
<dbReference type="PANTHER" id="PTHR11606:SF13">
    <property type="entry name" value="GLUTAMATE DEHYDROGENASE 1, MITOCHONDRIAL"/>
    <property type="match status" value="1"/>
</dbReference>
<dbReference type="GO" id="GO:0006538">
    <property type="term" value="P:L-glutamate catabolic process"/>
    <property type="evidence" value="ECO:0007669"/>
    <property type="project" value="TreeGrafter"/>
</dbReference>
<keyword evidence="6" id="KW-0520">NAD</keyword>
<dbReference type="EMBL" id="AL445065">
    <property type="protein sequence ID" value="CAC11907.1"/>
    <property type="molecule type" value="Genomic_DNA"/>
</dbReference>
<feature type="domain" description="Glutamate/phenylalanine/leucine/valine/L-tryptophan dehydrogenase C-terminal" evidence="9">
    <location>
        <begin position="186"/>
        <end position="417"/>
    </location>
</feature>
<feature type="binding site" evidence="6">
    <location>
        <position position="193"/>
    </location>
    <ligand>
        <name>NAD(+)</name>
        <dbReference type="ChEBI" id="CHEBI:57540"/>
    </ligand>
</feature>
<dbReference type="PIRSF" id="PIRSF000185">
    <property type="entry name" value="Glu_DH"/>
    <property type="match status" value="1"/>
</dbReference>
<dbReference type="GO" id="GO:0004352">
    <property type="term" value="F:glutamate dehydrogenase (NAD+) activity"/>
    <property type="evidence" value="ECO:0007669"/>
    <property type="project" value="TreeGrafter"/>
</dbReference>
<sequence>MTYMPENMDPFEMALQQLEKAAAVLKLDEQALEILKQPEKILQVSIPVRMDNGRIKVFTGFRVRYNTARGPGKGGIRYHTEETLSTVKALAAWMTWKCAIVDIPFGGAKGGVICDPKSMSQGELERLSRGYIRAIADFIGPEVDVPAPDVYTNPQIMAWMMDEYENVVRHSAPNVITGKPLEVGGSEGRGDATAKGGMYVLREGAKRIGLDLSKARVAVQGFGNAGQFAVKFVHEMFGSKVVAVSDTKGGIYVKDGIDYAALLEHKKKTGSVVGFPGSEPITNEELLESDVDVLIPAAIEEQITGKNADRIRAKIVLELANGPTTPEADEILYKRGILDLPDFLSNSGGVTVSYFEWVQNNYGEYWTADDVYKKLDQKMTKAAHDVFDAMDKYKVNPRTAAYVVSVKKVADAMKARGMY</sequence>
<evidence type="ECO:0000256" key="1">
    <source>
        <dbReference type="ARBA" id="ARBA00006382"/>
    </source>
</evidence>
<dbReference type="Pfam" id="PF02812">
    <property type="entry name" value="ELFV_dehydrog_N"/>
    <property type="match status" value="1"/>
</dbReference>
<dbReference type="HOGENOM" id="CLU_025763_1_2_2"/>
<dbReference type="CDD" id="cd01076">
    <property type="entry name" value="NAD_bind_1_Glu_DH"/>
    <property type="match status" value="1"/>
</dbReference>
<dbReference type="InterPro" id="IPR033524">
    <property type="entry name" value="Glu/Leu/Phe/Val_DH_AS"/>
</dbReference>
<dbReference type="Gene3D" id="3.40.50.10860">
    <property type="entry name" value="Leucine Dehydrogenase, chain A, domain 1"/>
    <property type="match status" value="1"/>
</dbReference>
<dbReference type="Pfam" id="PF00208">
    <property type="entry name" value="ELFV_dehydrog"/>
    <property type="match status" value="1"/>
</dbReference>
<evidence type="ECO:0000256" key="2">
    <source>
        <dbReference type="ARBA" id="ARBA00011643"/>
    </source>
</evidence>
<dbReference type="InParanoid" id="Q9HK32"/>
<dbReference type="Gene3D" id="3.40.50.720">
    <property type="entry name" value="NAD(P)-binding Rossmann-like Domain"/>
    <property type="match status" value="1"/>
</dbReference>
<evidence type="ECO:0000256" key="4">
    <source>
        <dbReference type="PIRNR" id="PIRNR000185"/>
    </source>
</evidence>
<evidence type="ECO:0000256" key="5">
    <source>
        <dbReference type="PIRSR" id="PIRSR000185-1"/>
    </source>
</evidence>
<evidence type="ECO:0000313" key="10">
    <source>
        <dbReference type="EMBL" id="CAC11907.1"/>
    </source>
</evidence>
<feature type="binding site" evidence="6">
    <location>
        <position position="353"/>
    </location>
    <ligand>
        <name>substrate</name>
    </ligand>
</feature>
<keyword evidence="11" id="KW-1185">Reference proteome</keyword>
<dbReference type="InterPro" id="IPR006097">
    <property type="entry name" value="Glu/Leu/Phe/Val/Trp_DH_dimer"/>
</dbReference>
<dbReference type="InterPro" id="IPR033922">
    <property type="entry name" value="NAD_bind_Glu_DH"/>
</dbReference>
<dbReference type="PROSITE" id="PS00074">
    <property type="entry name" value="GLFV_DEHYDROGENASE"/>
    <property type="match status" value="1"/>
</dbReference>
<dbReference type="PRINTS" id="PR00082">
    <property type="entry name" value="GLFDHDRGNASE"/>
</dbReference>
<reference evidence="10 11" key="1">
    <citation type="journal article" date="2000" name="Nature">
        <title>The genome sequence of the thermoacidophilic scavenger Thermoplasma acidophilum.</title>
        <authorList>
            <person name="Ruepp A."/>
            <person name="Graml W."/>
            <person name="Santos-Martinez M.L."/>
            <person name="Koretke K.K."/>
            <person name="Volker C."/>
            <person name="Mewes H.W."/>
            <person name="Frishman D."/>
            <person name="Stocker S."/>
            <person name="Lupas A.N."/>
            <person name="Baumeister W."/>
        </authorList>
    </citation>
    <scope>NUCLEOTIDE SEQUENCE [LARGE SCALE GENOMIC DNA]</scope>
    <source>
        <strain evidence="11">ATCC 25905 / DSM 1728 / JCM 9062 / NBRC 15155 / AMRC-C165</strain>
    </source>
</reference>
<evidence type="ECO:0000256" key="7">
    <source>
        <dbReference type="PIRSR" id="PIRSR000185-3"/>
    </source>
</evidence>
<dbReference type="PaxDb" id="273075-Ta0776"/>
<dbReference type="SUPFAM" id="SSF51735">
    <property type="entry name" value="NAD(P)-binding Rossmann-fold domains"/>
    <property type="match status" value="1"/>
</dbReference>
<comment type="subunit">
    <text evidence="2">Homohexamer.</text>
</comment>
<evidence type="ECO:0000313" key="11">
    <source>
        <dbReference type="Proteomes" id="UP000001024"/>
    </source>
</evidence>